<feature type="domain" description="UvrD-like helicase C-terminal" evidence="1">
    <location>
        <begin position="362"/>
        <end position="411"/>
    </location>
</feature>
<sequence>MSINLNDCQKQAVTAFLRFLVDPEAVEFVIEGFAGTGKTTLVKHLIDNYDKYSVSASMLGAKLPEFSQIAVTATTRKAATVLAQSMGTDPLTIHSHLQLVLRNCYSTGGTYLSLASHAQVRENELIFIDEASFIDNEMKAHIKNQTRNCKIVYMGDPAQLINVKSSVSPIFGQGLRTTQLTEIMRHDGPISDLAAQYRNSVFTGKFLPPTVDGQQVRRVSPEDFGQEIQQAFTHQNYRADESAKVLAWTNNRVATYNEIISDLRGINDPLSPGEHVITNKPIIRPKSAEIVYSTDRVVKVLKAEPCVEKGIDGHLVTLQLGTQLFVPREHWKVKMLLKNLASKKEWQDYFYIKDHWGDLRPAYSSTVHKSQGSTYGKVFIDLTDIGTCRDADATARLLYVAVSRASKEVIMCGELPSHYMGETDVRVSA</sequence>
<proteinExistence type="predicted"/>
<dbReference type="Proteomes" id="UP000595095">
    <property type="component" value="Chromosome"/>
</dbReference>
<reference evidence="2 3" key="1">
    <citation type="submission" date="2020-11" db="EMBL/GenBank/DDBJ databases">
        <title>Complete genome sequence for Salinimonas sp. strain G2-b.</title>
        <authorList>
            <person name="Park S.-J."/>
        </authorList>
    </citation>
    <scope>NUCLEOTIDE SEQUENCE [LARGE SCALE GENOMIC DNA]</scope>
    <source>
        <strain evidence="2 3">G2-b</strain>
    </source>
</reference>
<dbReference type="KEGG" id="smaa:IT774_07480"/>
<accession>A0A7S9HE80</accession>
<organism evidence="2 3">
    <name type="scientific">Salinimonas marina</name>
    <dbReference type="NCBI Taxonomy" id="2785918"/>
    <lineage>
        <taxon>Bacteria</taxon>
        <taxon>Pseudomonadati</taxon>
        <taxon>Pseudomonadota</taxon>
        <taxon>Gammaproteobacteria</taxon>
        <taxon>Alteromonadales</taxon>
        <taxon>Alteromonadaceae</taxon>
        <taxon>Alteromonas/Salinimonas group</taxon>
        <taxon>Salinimonas</taxon>
    </lineage>
</organism>
<gene>
    <name evidence="2" type="ORF">IT774_07480</name>
</gene>
<evidence type="ECO:0000313" key="3">
    <source>
        <dbReference type="Proteomes" id="UP000595095"/>
    </source>
</evidence>
<keyword evidence="3" id="KW-1185">Reference proteome</keyword>
<evidence type="ECO:0000259" key="1">
    <source>
        <dbReference type="Pfam" id="PF13538"/>
    </source>
</evidence>
<dbReference type="Pfam" id="PF13538">
    <property type="entry name" value="UvrD_C_2"/>
    <property type="match status" value="1"/>
</dbReference>
<dbReference type="PANTHER" id="PTHR43788">
    <property type="entry name" value="DNA2/NAM7 HELICASE FAMILY MEMBER"/>
    <property type="match status" value="1"/>
</dbReference>
<protein>
    <submittedName>
        <fullName evidence="2">AAA family ATPase</fullName>
    </submittedName>
</protein>
<dbReference type="RefSeq" id="WP_195812007.1">
    <property type="nucleotide sequence ID" value="NZ_CP064795.1"/>
</dbReference>
<dbReference type="Pfam" id="PF13604">
    <property type="entry name" value="AAA_30"/>
    <property type="match status" value="1"/>
</dbReference>
<dbReference type="Gene3D" id="3.40.50.300">
    <property type="entry name" value="P-loop containing nucleotide triphosphate hydrolases"/>
    <property type="match status" value="2"/>
</dbReference>
<dbReference type="InterPro" id="IPR027785">
    <property type="entry name" value="UvrD-like_helicase_C"/>
</dbReference>
<dbReference type="InterPro" id="IPR027417">
    <property type="entry name" value="P-loop_NTPase"/>
</dbReference>
<dbReference type="SUPFAM" id="SSF52540">
    <property type="entry name" value="P-loop containing nucleoside triphosphate hydrolases"/>
    <property type="match status" value="1"/>
</dbReference>
<dbReference type="CDD" id="cd18809">
    <property type="entry name" value="SF1_C_RecD"/>
    <property type="match status" value="1"/>
</dbReference>
<dbReference type="AlphaFoldDB" id="A0A7S9HE80"/>
<evidence type="ECO:0000313" key="2">
    <source>
        <dbReference type="EMBL" id="QPG06935.1"/>
    </source>
</evidence>
<dbReference type="EMBL" id="CP064795">
    <property type="protein sequence ID" value="QPG06935.1"/>
    <property type="molecule type" value="Genomic_DNA"/>
</dbReference>
<dbReference type="InterPro" id="IPR050534">
    <property type="entry name" value="Coronavir_polyprotein_1ab"/>
</dbReference>
<name>A0A7S9HE80_9ALTE</name>